<evidence type="ECO:0000313" key="2">
    <source>
        <dbReference type="Proteomes" id="UP001501671"/>
    </source>
</evidence>
<dbReference type="InterPro" id="IPR015813">
    <property type="entry name" value="Pyrv/PenolPyrv_kinase-like_dom"/>
</dbReference>
<sequence>MNGAKKLRQLLAQDGVLQAGGVADAGQARLVQKVGYPVAYLSGAYVNHTRGYPDGVLTLPEIAQRVQEITDRIDIPLIADGDEGFGDALKIQRTIRDFERAGAAGLHMEDMIQKKHGDPLPIPRAVDRLKCLLDSRRDDDFVVIARTDAVAPWRPGVHDDLVRCEQDALERMHAYAEAGADLVMPLYASMDWVRRHGRDLPKPVVILGGAARSWMGHAAEELELDMTAAEMGAYNVKVVIYGTSMLSRSFNFMEKEYRKWLAEGRFAADRQDEIDRIDANNLVGLPEKEALLSRYTG</sequence>
<dbReference type="Gene3D" id="3.20.20.60">
    <property type="entry name" value="Phosphoenolpyruvate-binding domains"/>
    <property type="match status" value="1"/>
</dbReference>
<dbReference type="RefSeq" id="WP_345246021.1">
    <property type="nucleotide sequence ID" value="NZ_BAABFO010000002.1"/>
</dbReference>
<dbReference type="InterPro" id="IPR040442">
    <property type="entry name" value="Pyrv_kinase-like_dom_sf"/>
</dbReference>
<organism evidence="1 2">
    <name type="scientific">Pigmentiphaga soli</name>
    <dbReference type="NCBI Taxonomy" id="1007095"/>
    <lineage>
        <taxon>Bacteria</taxon>
        <taxon>Pseudomonadati</taxon>
        <taxon>Pseudomonadota</taxon>
        <taxon>Betaproteobacteria</taxon>
        <taxon>Burkholderiales</taxon>
        <taxon>Alcaligenaceae</taxon>
        <taxon>Pigmentiphaga</taxon>
    </lineage>
</organism>
<proteinExistence type="predicted"/>
<dbReference type="Proteomes" id="UP001501671">
    <property type="component" value="Unassembled WGS sequence"/>
</dbReference>
<dbReference type="CDD" id="cd00377">
    <property type="entry name" value="ICL_PEPM"/>
    <property type="match status" value="1"/>
</dbReference>
<dbReference type="PANTHER" id="PTHR42905:SF5">
    <property type="entry name" value="CARBOXYVINYL-CARBOXYPHOSPHONATE PHOSPHORYLMUTASE, CHLOROPLASTIC"/>
    <property type="match status" value="1"/>
</dbReference>
<dbReference type="InterPro" id="IPR039556">
    <property type="entry name" value="ICL/PEPM"/>
</dbReference>
<protein>
    <submittedName>
        <fullName evidence="1">Oxaloacetate decarboxylase</fullName>
    </submittedName>
</protein>
<dbReference type="SUPFAM" id="SSF51621">
    <property type="entry name" value="Phosphoenolpyruvate/pyruvate domain"/>
    <property type="match status" value="1"/>
</dbReference>
<dbReference type="EMBL" id="BAABFO010000002">
    <property type="protein sequence ID" value="GAA4323950.1"/>
    <property type="molecule type" value="Genomic_DNA"/>
</dbReference>
<dbReference type="PANTHER" id="PTHR42905">
    <property type="entry name" value="PHOSPHOENOLPYRUVATE CARBOXYLASE"/>
    <property type="match status" value="1"/>
</dbReference>
<comment type="caution">
    <text evidence="1">The sequence shown here is derived from an EMBL/GenBank/DDBJ whole genome shotgun (WGS) entry which is preliminary data.</text>
</comment>
<accession>A0ABP8GH80</accession>
<gene>
    <name evidence="1" type="ORF">GCM10023144_05140</name>
</gene>
<reference evidence="2" key="1">
    <citation type="journal article" date="2019" name="Int. J. Syst. Evol. Microbiol.">
        <title>The Global Catalogue of Microorganisms (GCM) 10K type strain sequencing project: providing services to taxonomists for standard genome sequencing and annotation.</title>
        <authorList>
            <consortium name="The Broad Institute Genomics Platform"/>
            <consortium name="The Broad Institute Genome Sequencing Center for Infectious Disease"/>
            <person name="Wu L."/>
            <person name="Ma J."/>
        </authorList>
    </citation>
    <scope>NUCLEOTIDE SEQUENCE [LARGE SCALE GENOMIC DNA]</scope>
    <source>
        <strain evidence="2">JCM 17666</strain>
    </source>
</reference>
<dbReference type="Pfam" id="PF13714">
    <property type="entry name" value="PEP_mutase"/>
    <property type="match status" value="1"/>
</dbReference>
<name>A0ABP8GH80_9BURK</name>
<evidence type="ECO:0000313" key="1">
    <source>
        <dbReference type="EMBL" id="GAA4323950.1"/>
    </source>
</evidence>
<keyword evidence="2" id="KW-1185">Reference proteome</keyword>